<evidence type="ECO:0000259" key="6">
    <source>
        <dbReference type="Pfam" id="PF02656"/>
    </source>
</evidence>
<feature type="domain" description="DUF202" evidence="6">
    <location>
        <begin position="10"/>
        <end position="68"/>
    </location>
</feature>
<sequence length="107" mass="10663">MSGRAPGEQGLALERTRLAWRRTGLGLAAGSVAAGRLLQELVGPVAWVVTVLGLVAAALVVRVALRRYTGGAWRTAGGGLVAAVAVGSAVVGAVALLVVLAGQARLV</sequence>
<accession>A0A4Y3KDB0</accession>
<keyword evidence="3 5" id="KW-1133">Transmembrane helix</keyword>
<evidence type="ECO:0000313" key="7">
    <source>
        <dbReference type="EMBL" id="GEA81957.1"/>
    </source>
</evidence>
<evidence type="ECO:0000256" key="3">
    <source>
        <dbReference type="ARBA" id="ARBA00022989"/>
    </source>
</evidence>
<evidence type="ECO:0000256" key="4">
    <source>
        <dbReference type="ARBA" id="ARBA00023136"/>
    </source>
</evidence>
<protein>
    <recommendedName>
        <fullName evidence="6">DUF202 domain-containing protein</fullName>
    </recommendedName>
</protein>
<dbReference type="EMBL" id="BJLP01000043">
    <property type="protein sequence ID" value="GEA81957.1"/>
    <property type="molecule type" value="Genomic_DNA"/>
</dbReference>
<dbReference type="Pfam" id="PF02656">
    <property type="entry name" value="DUF202"/>
    <property type="match status" value="1"/>
</dbReference>
<comment type="caution">
    <text evidence="7">The sequence shown here is derived from an EMBL/GenBank/DDBJ whole genome shotgun (WGS) entry which is preliminary data.</text>
</comment>
<evidence type="ECO:0000256" key="2">
    <source>
        <dbReference type="ARBA" id="ARBA00022692"/>
    </source>
</evidence>
<dbReference type="Proteomes" id="UP000315842">
    <property type="component" value="Unassembled WGS sequence"/>
</dbReference>
<dbReference type="AlphaFoldDB" id="A0A4Y3KDB0"/>
<name>A0A4Y3KDB0_CELUD</name>
<evidence type="ECO:0000313" key="8">
    <source>
        <dbReference type="Proteomes" id="UP000315842"/>
    </source>
</evidence>
<evidence type="ECO:0000256" key="5">
    <source>
        <dbReference type="SAM" id="Phobius"/>
    </source>
</evidence>
<dbReference type="InterPro" id="IPR003807">
    <property type="entry name" value="DUF202"/>
</dbReference>
<evidence type="ECO:0000256" key="1">
    <source>
        <dbReference type="ARBA" id="ARBA00004127"/>
    </source>
</evidence>
<reference evidence="7 8" key="1">
    <citation type="submission" date="2019-06" db="EMBL/GenBank/DDBJ databases">
        <title>Whole genome shotgun sequence of Cellulomonas uda NBRC 3747.</title>
        <authorList>
            <person name="Hosoyama A."/>
            <person name="Uohara A."/>
            <person name="Ohji S."/>
            <person name="Ichikawa N."/>
        </authorList>
    </citation>
    <scope>NUCLEOTIDE SEQUENCE [LARGE SCALE GENOMIC DNA]</scope>
    <source>
        <strain evidence="7 8">NBRC 3747</strain>
    </source>
</reference>
<keyword evidence="2 5" id="KW-0812">Transmembrane</keyword>
<dbReference type="GO" id="GO:0012505">
    <property type="term" value="C:endomembrane system"/>
    <property type="evidence" value="ECO:0007669"/>
    <property type="project" value="UniProtKB-SubCell"/>
</dbReference>
<proteinExistence type="predicted"/>
<keyword evidence="8" id="KW-1185">Reference proteome</keyword>
<organism evidence="7 8">
    <name type="scientific">Cellulomonas uda</name>
    <dbReference type="NCBI Taxonomy" id="1714"/>
    <lineage>
        <taxon>Bacteria</taxon>
        <taxon>Bacillati</taxon>
        <taxon>Actinomycetota</taxon>
        <taxon>Actinomycetes</taxon>
        <taxon>Micrococcales</taxon>
        <taxon>Cellulomonadaceae</taxon>
        <taxon>Cellulomonas</taxon>
    </lineage>
</organism>
<feature type="transmembrane region" description="Helical" evidence="5">
    <location>
        <begin position="45"/>
        <end position="65"/>
    </location>
</feature>
<keyword evidence="4 5" id="KW-0472">Membrane</keyword>
<feature type="transmembrane region" description="Helical" evidence="5">
    <location>
        <begin position="77"/>
        <end position="101"/>
    </location>
</feature>
<gene>
    <name evidence="7" type="ORF">CUD01_24010</name>
</gene>
<comment type="subcellular location">
    <subcellularLocation>
        <location evidence="1">Endomembrane system</location>
        <topology evidence="1">Multi-pass membrane protein</topology>
    </subcellularLocation>
</comment>
<dbReference type="RefSeq" id="WP_141321413.1">
    <property type="nucleotide sequence ID" value="NZ_BJLP01000043.1"/>
</dbReference>